<evidence type="ECO:0000256" key="6">
    <source>
        <dbReference type="SAM" id="Phobius"/>
    </source>
</evidence>
<feature type="transmembrane region" description="Helical" evidence="6">
    <location>
        <begin position="258"/>
        <end position="276"/>
    </location>
</feature>
<evidence type="ECO:0000256" key="3">
    <source>
        <dbReference type="ARBA" id="ARBA00022692"/>
    </source>
</evidence>
<evidence type="ECO:0000256" key="1">
    <source>
        <dbReference type="ARBA" id="ARBA00004141"/>
    </source>
</evidence>
<keyword evidence="4 6" id="KW-1133">Transmembrane helix</keyword>
<evidence type="ECO:0000313" key="8">
    <source>
        <dbReference type="Proteomes" id="UP000199227"/>
    </source>
</evidence>
<feature type="transmembrane region" description="Helical" evidence="6">
    <location>
        <begin position="5"/>
        <end position="23"/>
    </location>
</feature>
<dbReference type="PANTHER" id="PTHR21716:SF64">
    <property type="entry name" value="AI-2 TRANSPORT PROTEIN TQSA"/>
    <property type="match status" value="1"/>
</dbReference>
<dbReference type="AlphaFoldDB" id="A0A1I5M564"/>
<keyword evidence="3 6" id="KW-0812">Transmembrane</keyword>
<proteinExistence type="inferred from homology"/>
<accession>A0A1I5M564</accession>
<feature type="transmembrane region" description="Helical" evidence="6">
    <location>
        <begin position="221"/>
        <end position="251"/>
    </location>
</feature>
<reference evidence="7 8" key="1">
    <citation type="submission" date="2016-10" db="EMBL/GenBank/DDBJ databases">
        <authorList>
            <person name="de Groot N.N."/>
        </authorList>
    </citation>
    <scope>NUCLEOTIDE SEQUENCE [LARGE SCALE GENOMIC DNA]</scope>
    <source>
        <strain evidence="7 8">EP1-55-1</strain>
    </source>
</reference>
<dbReference type="RefSeq" id="WP_092910942.1">
    <property type="nucleotide sequence ID" value="NZ_CP136592.1"/>
</dbReference>
<feature type="transmembrane region" description="Helical" evidence="6">
    <location>
        <begin position="29"/>
        <end position="51"/>
    </location>
</feature>
<name>A0A1I5M564_9BACT</name>
<dbReference type="GO" id="GO:0016020">
    <property type="term" value="C:membrane"/>
    <property type="evidence" value="ECO:0007669"/>
    <property type="project" value="UniProtKB-SubCell"/>
</dbReference>
<keyword evidence="5 6" id="KW-0472">Membrane</keyword>
<protein>
    <submittedName>
        <fullName evidence="7">Predicted PurR-regulated permease PerM</fullName>
    </submittedName>
</protein>
<comment type="similarity">
    <text evidence="2">Belongs to the autoinducer-2 exporter (AI-2E) (TC 2.A.86) family.</text>
</comment>
<evidence type="ECO:0000256" key="2">
    <source>
        <dbReference type="ARBA" id="ARBA00009773"/>
    </source>
</evidence>
<gene>
    <name evidence="7" type="ORF">SAMN05216234_10517</name>
</gene>
<dbReference type="GO" id="GO:0055085">
    <property type="term" value="P:transmembrane transport"/>
    <property type="evidence" value="ECO:0007669"/>
    <property type="project" value="TreeGrafter"/>
</dbReference>
<dbReference type="OrthoDB" id="9799225at2"/>
<evidence type="ECO:0000256" key="5">
    <source>
        <dbReference type="ARBA" id="ARBA00023136"/>
    </source>
</evidence>
<comment type="subcellular location">
    <subcellularLocation>
        <location evidence="1">Membrane</location>
        <topology evidence="1">Multi-pass membrane protein</topology>
    </subcellularLocation>
</comment>
<dbReference type="PANTHER" id="PTHR21716">
    <property type="entry name" value="TRANSMEMBRANE PROTEIN"/>
    <property type="match status" value="1"/>
</dbReference>
<dbReference type="Proteomes" id="UP000199227">
    <property type="component" value="Unassembled WGS sequence"/>
</dbReference>
<keyword evidence="8" id="KW-1185">Reference proteome</keyword>
<dbReference type="STRING" id="223786.SAMN05216234_10517"/>
<evidence type="ECO:0000256" key="4">
    <source>
        <dbReference type="ARBA" id="ARBA00022989"/>
    </source>
</evidence>
<dbReference type="EMBL" id="FOXB01000005">
    <property type="protein sequence ID" value="SFP04778.1"/>
    <property type="molecule type" value="Genomic_DNA"/>
</dbReference>
<dbReference type="Pfam" id="PF01594">
    <property type="entry name" value="AI-2E_transport"/>
    <property type="match status" value="1"/>
</dbReference>
<feature type="transmembrane region" description="Helical" evidence="6">
    <location>
        <begin position="58"/>
        <end position="79"/>
    </location>
</feature>
<evidence type="ECO:0000313" key="7">
    <source>
        <dbReference type="EMBL" id="SFP04778.1"/>
    </source>
</evidence>
<feature type="transmembrane region" description="Helical" evidence="6">
    <location>
        <begin position="140"/>
        <end position="159"/>
    </location>
</feature>
<sequence>MTKTSVYHTIVALASIVVIIAGLKYSASLIVPFLLSIFISLLLMPLLRWLIKKGIPKMVAFFMVIIFVFLLFISISGLITSQMADLFKNSEHWQTLMVENLKLWIMHLKDLGIDIDQELFFSMLQPQRIFTFALSIVKNASMMLSYSFLIFFTVVFMLLESFSIKTKIEYLEKNGSPGLAHRIDLFTEKLNHYFTLKAFTSLLTGIWISAVLYSFDVPYPLLWGLGGFMLNFIPVIGSIIAAIPPVLIALATQGYADALWIAGWFIVINVVIGNILEPKIMGKGLEISELVVFLSLVFWGWVFGKVGMLLAVPLTMVVKFALETSDSTRWIAVLLSDIVKDNKKRV</sequence>
<organism evidence="7 8">
    <name type="scientific">Hydrogenimonas thermophila</name>
    <dbReference type="NCBI Taxonomy" id="223786"/>
    <lineage>
        <taxon>Bacteria</taxon>
        <taxon>Pseudomonadati</taxon>
        <taxon>Campylobacterota</taxon>
        <taxon>Epsilonproteobacteria</taxon>
        <taxon>Campylobacterales</taxon>
        <taxon>Hydrogenimonadaceae</taxon>
        <taxon>Hydrogenimonas</taxon>
    </lineage>
</organism>
<feature type="transmembrane region" description="Helical" evidence="6">
    <location>
        <begin position="296"/>
        <end position="322"/>
    </location>
</feature>
<dbReference type="InterPro" id="IPR002549">
    <property type="entry name" value="AI-2E-like"/>
</dbReference>
<feature type="transmembrane region" description="Helical" evidence="6">
    <location>
        <begin position="194"/>
        <end position="215"/>
    </location>
</feature>